<evidence type="ECO:0000313" key="2">
    <source>
        <dbReference type="EMBL" id="QLY40510.1"/>
    </source>
</evidence>
<dbReference type="SMART" id="SM00316">
    <property type="entry name" value="S1"/>
    <property type="match status" value="1"/>
</dbReference>
<evidence type="ECO:0000313" key="3">
    <source>
        <dbReference type="Proteomes" id="UP000512167"/>
    </source>
</evidence>
<dbReference type="PANTHER" id="PTHR10724">
    <property type="entry name" value="30S RIBOSOMAL PROTEIN S1"/>
    <property type="match status" value="1"/>
</dbReference>
<protein>
    <submittedName>
        <fullName evidence="2">RNA-binding transcriptional accessory protein</fullName>
    </submittedName>
</protein>
<sequence length="726" mass="82400">MEYINDKLIAEVAKNQNISVSQVKTVLALLEEGNTVPFIARYRKEKTGSLDEEEIRAIQKEYEYSKNLQDRKEDIIRLIDEKGMLTEELRSNILAADKLVDVEDIYRPFKEKKKTKATEAIKKGLEPLADLMLTFPKEGDLDQIAKAYLNEEVLTVEEAYEGAKHIIAEKVSDNADYRKWIREYTYKNGFIASSVKKNAEDEYQTYQIYYDYEEKLSQVKLHRILAINRAEKEKVISCKINIDTEDIFRYLNSQVIQGRLSIFNEMIDEAIVDGYKRLISGSIEREIRSDLSEKAEDQAIHLFSENLRSLLLQPPLKGQMVLGVDPAFRTGCKMAIIDKFGKYLTKDVIYPHEAYPGAKVHPQQLNEARKKVIDLLKKYPVNIIAIGNGTASRETEKFIVDLLKENQLSIKYVIVDEAGASVYSASPLARDEFPDFQVEERSAVSIARRIQDPLSELVKIDPKSIGVGQYQHDVTQNKLNDSLTFVVSTAVNQVGVNVNTASQSLLQFVSGLSEKVAKNIVAFREENGPFTDRKKIKKVKNVGEKTFEQAIGFLRIFNSKNPLDKTPIHPESYDLANDILDYLALEAKDIGSKEMKEAVDKVSVKELATKFKQHEILIQDILEAFASPTRDIRDDYPQPLLKSDLLSLEDLRPGMEMQGTVRNVVDFGAFVDVGIKEAGLVHISKLSKNFVNHPLDVVSVGNIVKVWVLSVDVNRKRLQLSMIKPD</sequence>
<dbReference type="Gene3D" id="1.10.10.650">
    <property type="entry name" value="RuvA domain 2-like"/>
    <property type="match status" value="1"/>
</dbReference>
<dbReference type="Gene3D" id="1.10.3500.10">
    <property type="entry name" value="Tex N-terminal region-like"/>
    <property type="match status" value="1"/>
</dbReference>
<reference evidence="2 3" key="1">
    <citation type="submission" date="2020-04" db="EMBL/GenBank/DDBJ databases">
        <authorList>
            <person name="Zheng R.K."/>
            <person name="Sun C.M."/>
        </authorList>
    </citation>
    <scope>NUCLEOTIDE SEQUENCE [LARGE SCALE GENOMIC DNA]</scope>
    <source>
        <strain evidence="3">zrk29</strain>
    </source>
</reference>
<dbReference type="RefSeq" id="WP_312031349.1">
    <property type="nucleotide sequence ID" value="NZ_CP051151.1"/>
</dbReference>
<dbReference type="GO" id="GO:0006412">
    <property type="term" value="P:translation"/>
    <property type="evidence" value="ECO:0007669"/>
    <property type="project" value="TreeGrafter"/>
</dbReference>
<dbReference type="SUPFAM" id="SSF158832">
    <property type="entry name" value="Tex N-terminal region-like"/>
    <property type="match status" value="1"/>
</dbReference>
<dbReference type="InterPro" id="IPR012337">
    <property type="entry name" value="RNaseH-like_sf"/>
</dbReference>
<dbReference type="Pfam" id="PF12836">
    <property type="entry name" value="HHH_3"/>
    <property type="match status" value="1"/>
</dbReference>
<dbReference type="CDD" id="cd05685">
    <property type="entry name" value="S1_Tex"/>
    <property type="match status" value="1"/>
</dbReference>
<dbReference type="InterPro" id="IPR041692">
    <property type="entry name" value="HHH_9"/>
</dbReference>
<dbReference type="FunFam" id="2.40.50.140:FF:000051">
    <property type="entry name" value="RNA-binding transcriptional accessory protein"/>
    <property type="match status" value="1"/>
</dbReference>
<dbReference type="InterPro" id="IPR006641">
    <property type="entry name" value="YqgF/RNaseH-like_dom"/>
</dbReference>
<dbReference type="Pfam" id="PF09371">
    <property type="entry name" value="Tex_N"/>
    <property type="match status" value="1"/>
</dbReference>
<dbReference type="InterPro" id="IPR010994">
    <property type="entry name" value="RuvA_2-like"/>
</dbReference>
<dbReference type="PROSITE" id="PS50126">
    <property type="entry name" value="S1"/>
    <property type="match status" value="1"/>
</dbReference>
<dbReference type="Gene3D" id="3.30.420.140">
    <property type="entry name" value="YqgF/RNase H-like domain"/>
    <property type="match status" value="1"/>
</dbReference>
<feature type="domain" description="S1 motif" evidence="1">
    <location>
        <begin position="654"/>
        <end position="723"/>
    </location>
</feature>
<dbReference type="GO" id="GO:0006139">
    <property type="term" value="P:nucleobase-containing compound metabolic process"/>
    <property type="evidence" value="ECO:0007669"/>
    <property type="project" value="InterPro"/>
</dbReference>
<dbReference type="Gene3D" id="1.10.150.310">
    <property type="entry name" value="Tex RuvX-like domain-like"/>
    <property type="match status" value="1"/>
</dbReference>
<dbReference type="InterPro" id="IPR055179">
    <property type="entry name" value="Tex-like_central_region"/>
</dbReference>
<dbReference type="Pfam" id="PF16921">
    <property type="entry name" value="Tex_YqgF"/>
    <property type="match status" value="1"/>
</dbReference>
<dbReference type="FunFam" id="3.30.420.140:FF:000001">
    <property type="entry name" value="RNA-binding transcriptional accessory protein"/>
    <property type="match status" value="1"/>
</dbReference>
<keyword evidence="3" id="KW-1185">Reference proteome</keyword>
<dbReference type="Pfam" id="PF22706">
    <property type="entry name" value="Tex_central_region"/>
    <property type="match status" value="1"/>
</dbReference>
<dbReference type="InterPro" id="IPR044146">
    <property type="entry name" value="S1_Tex"/>
</dbReference>
<dbReference type="SMART" id="SM00732">
    <property type="entry name" value="YqgFc"/>
    <property type="match status" value="1"/>
</dbReference>
<dbReference type="InterPro" id="IPR023319">
    <property type="entry name" value="Tex-like_HTH_dom_sf"/>
</dbReference>
<accession>A0A7L6N2M2</accession>
<dbReference type="SUPFAM" id="SSF53098">
    <property type="entry name" value="Ribonuclease H-like"/>
    <property type="match status" value="1"/>
</dbReference>
<dbReference type="EMBL" id="CP051151">
    <property type="protein sequence ID" value="QLY40510.1"/>
    <property type="molecule type" value="Genomic_DNA"/>
</dbReference>
<dbReference type="FunFam" id="1.10.10.650:FF:000001">
    <property type="entry name" value="S1 RNA-binding domain 1"/>
    <property type="match status" value="1"/>
</dbReference>
<dbReference type="GO" id="GO:0005737">
    <property type="term" value="C:cytoplasm"/>
    <property type="evidence" value="ECO:0007669"/>
    <property type="project" value="UniProtKB-ARBA"/>
</dbReference>
<dbReference type="GO" id="GO:0003735">
    <property type="term" value="F:structural constituent of ribosome"/>
    <property type="evidence" value="ECO:0007669"/>
    <property type="project" value="TreeGrafter"/>
</dbReference>
<organism evidence="2 3">
    <name type="scientific">Hujiaoplasma nucleasis</name>
    <dbReference type="NCBI Taxonomy" id="2725268"/>
    <lineage>
        <taxon>Bacteria</taxon>
        <taxon>Bacillati</taxon>
        <taxon>Mycoplasmatota</taxon>
        <taxon>Mollicutes</taxon>
        <taxon>Candidatus Izemoplasmatales</taxon>
        <taxon>Hujiaoplasmataceae</taxon>
        <taxon>Hujiaoplasma</taxon>
    </lineage>
</organism>
<dbReference type="InterPro" id="IPR018974">
    <property type="entry name" value="Tex-like_N"/>
</dbReference>
<dbReference type="Gene3D" id="2.40.50.140">
    <property type="entry name" value="Nucleic acid-binding proteins"/>
    <property type="match status" value="1"/>
</dbReference>
<dbReference type="InterPro" id="IPR032639">
    <property type="entry name" value="Tex_YqgF"/>
</dbReference>
<evidence type="ECO:0000259" key="1">
    <source>
        <dbReference type="PROSITE" id="PS50126"/>
    </source>
</evidence>
<proteinExistence type="predicted"/>
<dbReference type="PANTHER" id="PTHR10724:SF10">
    <property type="entry name" value="S1 RNA-BINDING DOMAIN-CONTAINING PROTEIN 1"/>
    <property type="match status" value="1"/>
</dbReference>
<dbReference type="Proteomes" id="UP000512167">
    <property type="component" value="Chromosome"/>
</dbReference>
<dbReference type="SUPFAM" id="SSF47781">
    <property type="entry name" value="RuvA domain 2-like"/>
    <property type="match status" value="2"/>
</dbReference>
<dbReference type="KEGG" id="tbk:HF295_06450"/>
<dbReference type="GO" id="GO:0003729">
    <property type="term" value="F:mRNA binding"/>
    <property type="evidence" value="ECO:0007669"/>
    <property type="project" value="TreeGrafter"/>
</dbReference>
<dbReference type="InterPro" id="IPR050437">
    <property type="entry name" value="Ribos_protein_bS1-like"/>
</dbReference>
<name>A0A7L6N2M2_9MOLU</name>
<dbReference type="InterPro" id="IPR037027">
    <property type="entry name" value="YqgF/RNaseH-like_dom_sf"/>
</dbReference>
<gene>
    <name evidence="2" type="ORF">HF295_06450</name>
</gene>
<dbReference type="AlphaFoldDB" id="A0A7L6N2M2"/>
<dbReference type="Pfam" id="PF17674">
    <property type="entry name" value="HHH_9"/>
    <property type="match status" value="1"/>
</dbReference>
<dbReference type="SUPFAM" id="SSF50249">
    <property type="entry name" value="Nucleic acid-binding proteins"/>
    <property type="match status" value="1"/>
</dbReference>
<dbReference type="InterPro" id="IPR003029">
    <property type="entry name" value="S1_domain"/>
</dbReference>
<dbReference type="InterPro" id="IPR012340">
    <property type="entry name" value="NA-bd_OB-fold"/>
</dbReference>
<dbReference type="FunFam" id="1.10.150.310:FF:000001">
    <property type="entry name" value="RNA-binding transcriptional accessory protein"/>
    <property type="match status" value="1"/>
</dbReference>
<dbReference type="Pfam" id="PF00575">
    <property type="entry name" value="S1"/>
    <property type="match status" value="1"/>
</dbReference>
<dbReference type="InterPro" id="IPR023323">
    <property type="entry name" value="Tex-like_dom_sf"/>
</dbReference>